<dbReference type="PROSITE" id="PS51746">
    <property type="entry name" value="PPM_2"/>
    <property type="match status" value="1"/>
</dbReference>
<evidence type="ECO:0000256" key="7">
    <source>
        <dbReference type="ARBA" id="ARBA00022989"/>
    </source>
</evidence>
<feature type="region of interest" description="Disordered" evidence="13">
    <location>
        <begin position="1821"/>
        <end position="1871"/>
    </location>
</feature>
<dbReference type="SUPFAM" id="SSF53474">
    <property type="entry name" value="alpha/beta-Hydrolases"/>
    <property type="match status" value="1"/>
</dbReference>
<feature type="domain" description="PPM-type phosphatase" evidence="15">
    <location>
        <begin position="93"/>
        <end position="379"/>
    </location>
</feature>
<keyword evidence="5" id="KW-0698">rRNA processing</keyword>
<feature type="compositionally biased region" description="Basic and acidic residues" evidence="13">
    <location>
        <begin position="915"/>
        <end position="927"/>
    </location>
</feature>
<dbReference type="InterPro" id="IPR029058">
    <property type="entry name" value="AB_hydrolase_fold"/>
</dbReference>
<evidence type="ECO:0000313" key="16">
    <source>
        <dbReference type="EMBL" id="ESZ98911.1"/>
    </source>
</evidence>
<gene>
    <name evidence="16" type="ORF">SBOR_0769</name>
</gene>
<feature type="compositionally biased region" description="Low complexity" evidence="13">
    <location>
        <begin position="1224"/>
        <end position="1236"/>
    </location>
</feature>
<dbReference type="GO" id="GO:0006364">
    <property type="term" value="P:rRNA processing"/>
    <property type="evidence" value="ECO:0007669"/>
    <property type="project" value="UniProtKB-KW"/>
</dbReference>
<dbReference type="EMBL" id="AYSA01000028">
    <property type="protein sequence ID" value="ESZ98911.1"/>
    <property type="molecule type" value="Genomic_DNA"/>
</dbReference>
<feature type="region of interest" description="Disordered" evidence="13">
    <location>
        <begin position="640"/>
        <end position="751"/>
    </location>
</feature>
<evidence type="ECO:0000256" key="8">
    <source>
        <dbReference type="ARBA" id="ARBA00023136"/>
    </source>
</evidence>
<accession>W9CST6</accession>
<feature type="region of interest" description="Disordered" evidence="13">
    <location>
        <begin position="1191"/>
        <end position="1270"/>
    </location>
</feature>
<reference evidence="16 17" key="1">
    <citation type="journal article" date="2014" name="Genome Announc.">
        <title>Draft genome sequence of Sclerotinia borealis, a psychrophilic plant pathogenic fungus.</title>
        <authorList>
            <person name="Mardanov A.V."/>
            <person name="Beletsky A.V."/>
            <person name="Kadnikov V.V."/>
            <person name="Ignatov A.N."/>
            <person name="Ravin N.V."/>
        </authorList>
    </citation>
    <scope>NUCLEOTIDE SEQUENCE [LARGE SCALE GENOMIC DNA]</scope>
    <source>
        <strain evidence="17">F-4157</strain>
    </source>
</reference>
<dbReference type="Gene3D" id="3.40.50.1010">
    <property type="entry name" value="5'-nuclease"/>
    <property type="match status" value="1"/>
</dbReference>
<feature type="region of interest" description="Disordered" evidence="13">
    <location>
        <begin position="764"/>
        <end position="1000"/>
    </location>
</feature>
<evidence type="ECO:0000256" key="5">
    <source>
        <dbReference type="ARBA" id="ARBA00022552"/>
    </source>
</evidence>
<evidence type="ECO:0000256" key="13">
    <source>
        <dbReference type="SAM" id="MobiDB-lite"/>
    </source>
</evidence>
<dbReference type="CDD" id="cd09865">
    <property type="entry name" value="PIN_ScUtp23p-like"/>
    <property type="match status" value="1"/>
</dbReference>
<feature type="compositionally biased region" description="Polar residues" evidence="13">
    <location>
        <begin position="970"/>
        <end position="1000"/>
    </location>
</feature>
<protein>
    <recommendedName>
        <fullName evidence="12">U three protein 23</fullName>
    </recommendedName>
</protein>
<dbReference type="InterPro" id="IPR001932">
    <property type="entry name" value="PPM-type_phosphatase-like_dom"/>
</dbReference>
<dbReference type="GO" id="GO:0016020">
    <property type="term" value="C:membrane"/>
    <property type="evidence" value="ECO:0007669"/>
    <property type="project" value="UniProtKB-SubCell"/>
</dbReference>
<keyword evidence="9" id="KW-0539">Nucleus</keyword>
<evidence type="ECO:0000256" key="1">
    <source>
        <dbReference type="ARBA" id="ARBA00004141"/>
    </source>
</evidence>
<feature type="compositionally biased region" description="Basic and acidic residues" evidence="13">
    <location>
        <begin position="940"/>
        <end position="951"/>
    </location>
</feature>
<dbReference type="InterPro" id="IPR036457">
    <property type="entry name" value="PPM-type-like_dom_sf"/>
</dbReference>
<evidence type="ECO:0000256" key="9">
    <source>
        <dbReference type="ARBA" id="ARBA00023242"/>
    </source>
</evidence>
<feature type="compositionally biased region" description="Polar residues" evidence="13">
    <location>
        <begin position="777"/>
        <end position="793"/>
    </location>
</feature>
<dbReference type="Proteomes" id="UP000019487">
    <property type="component" value="Unassembled WGS sequence"/>
</dbReference>
<evidence type="ECO:0000256" key="3">
    <source>
        <dbReference type="ARBA" id="ARBA00009824"/>
    </source>
</evidence>
<keyword evidence="4" id="KW-0690">Ribosome biogenesis</keyword>
<evidence type="ECO:0000256" key="11">
    <source>
        <dbReference type="ARBA" id="ARBA00038503"/>
    </source>
</evidence>
<dbReference type="InterPro" id="IPR006984">
    <property type="entry name" value="Fcf1/UTP23"/>
</dbReference>
<evidence type="ECO:0000259" key="15">
    <source>
        <dbReference type="PROSITE" id="PS51746"/>
    </source>
</evidence>
<feature type="compositionally biased region" description="Low complexity" evidence="13">
    <location>
        <begin position="1202"/>
        <end position="1217"/>
    </location>
</feature>
<dbReference type="HOGENOM" id="CLU_001695_1_1_1"/>
<proteinExistence type="inferred from homology"/>
<name>W9CST6_SCLBF</name>
<dbReference type="Pfam" id="PF04900">
    <property type="entry name" value="Fcf1"/>
    <property type="match status" value="1"/>
</dbReference>
<sequence length="2028" mass="222717">MKRSICKKQVAQAIQIQSRRTLIHSSPRWRPELAFSTSADVETPPFRKETLPFKFETGLALFAKRQPRPFPPPFLSPPSVSFSDPLSTHHKSRDRRPSVNGEVIRGYTNGDDAVYSSDHFIGTNDGVGAWSTRESGHAGLWSRLILHFWALEVENDARISRPAGQYFEPNPVEYLQKAYEQTIQATASPNKWQGTTTATGAQLHYKRDDSNPTAPATPLLYVTNIGDSQVLVIRPKHQERIFKTTEQWHWFDCPRQLGTNSPDTPVNNAVMDKVEIEEDDVVLAMSDGVIDNLWEHEIIESVVSSIRKWERGEGGVSTGDRGGGAGGGMKFVADELMKAAKVIAQDPFAESPFMEHAVEEGLAMEGGKLDDISVVAALCTTSEIKWLEAVPVTATRAKTHIETTICQEEDNTKRRSYHRKIRFIGMDALTRDGQRRRRSVAGVKSLGLKCHRYNGEYYSYPLVLDFAGPAKQYKKLMQQYGMSFGFREAYQVLLDADIIRDADRFKMDLVGGLERTLQGQVKPMITQCSMRHLYAASSEPGVSYLIDKAKTYERRRCGHLPEDYPEPLSAHECIKAVVDGKDNGTNKHRYVVASQDIEVRKAMRAIQGVPLVYINRSVMIMEPMAGTSTDVRDREERLKFRQGIKSGRASGSLKRKRNEGDADDDEDSAMKDMGAQEGVAKKKKNAPGPKAPNPLAMKKKKKAEGDNTKPDASIKLVDANSTGADGSEPIKRKRKRLHSKKKAEDGADAETAIAVTLDDLSVRETTYPVSQGGGRSARNNMPQSDETTTNAKENGNVGPGTAVQNGPAELDDFGLPLKKGVVPEPVAYDGLESAESEDKSNIVEDRNAETEENGLKNAGVVKDDVKDNGSDEEDEFKDAQTTPFPATPNPEPQETREITQNNELPVHGHPAPQETIKEVEPASKEDLAESPEPANSTEASKPKEDLEEKSSGNDNGNVVPITDSRHGRMESNQGISEWSHQHTHTTLPDSTSPPQGNDEWQTMPAYALYDIYDDDNRLIAREAHESDDEPDAYAGLGGAGRGYTRVQLDEDAQSATSLDENTQYLFKDVHGTGAGEAEDEEQRDAVSQMQATKDLLTEGQRIAYVGMTRLILSKMLEQQELLVAAKKGSKKDIQVSAEAMKMWTQKMMVRLYAHMEISTDEQIMIEQLAEHGVVPSDLTGTLMQNARVKNPMAEKAHSSKDSIASSRSPRESISSPRFQRESVQSPRLPQSPSTPSTPRPYDEEEPAAVPPPYQEHEGEDLPEVRTPSQLPTTKDIDIDLRWTVLCDLFLTLIADSVYDARSRTLLEKVGDNMEVSWLEICRFEKRVTDALEMQQAAEKENWNEDDHKENRRKLALKKRYLMMGLATVGGSLVIGLSAGLLAPVIGAGLAAGFTTIGVAGTSGFLAGTAGAAIITTGAATSGGIIAVRAANRRTGAVKTFEYRPLHNNKRVNLIITVSGWMTGKVDDVRLPYSTVDPIMGDIYSVLWEPEMLTSMGDTINILATEALTQGLQQVLGSTILIGLMAALQLPVVLTKLSYLIDNPWTVSLDRANAAGLILADSLIDRNLGTRPITFVGYSLGSRVIFSCLKELAKKGAYGLVQNVYLFGSPNVVNQDEYLKAKSVVAGRFVNGYARNDWILGYLFRLTSGGIRHVAGLAPIENVPGIENVDVTDLVPGHMAYRTAMPKLLREVGWEVESDEFTEIEDPDPENHAERQRELINEIEEARKDFEKKEKEGKGRFSFFGRKKKSAVERKEWETYEDSKNEPGYDSSHAGTEDGQGNNHGVLFDIDAIRAEVASGVAADGGSGEHMEVKELKSTLPPMKLNLGSSSNSNQSSPRNSLRPTKSYDTSSTLKAYNCRSPEYSPRPSNAGLGVGSTYSYSNSNSRQDLEKHSPYMVQEPEEEVEMTFDTAYHSPPHSANVSSTRLPERGNTSFHSLGHGVAGNSAVFREGGLDGSGSGSRNGRPEFKSASMLPVGLGVGGLGAGLGMGMGTGMGMGMGYAMEKNAWADDDEDEFGAGGEKEIEMTFA</sequence>
<evidence type="ECO:0000256" key="2">
    <source>
        <dbReference type="ARBA" id="ARBA00004604"/>
    </source>
</evidence>
<feature type="compositionally biased region" description="Basic and acidic residues" evidence="13">
    <location>
        <begin position="836"/>
        <end position="849"/>
    </location>
</feature>
<feature type="compositionally biased region" description="Basic and acidic residues" evidence="13">
    <location>
        <begin position="1753"/>
        <end position="1766"/>
    </location>
</feature>
<keyword evidence="17" id="KW-1185">Reference proteome</keyword>
<keyword evidence="6 14" id="KW-0812">Transmembrane</keyword>
<feature type="transmembrane region" description="Helical" evidence="14">
    <location>
        <begin position="1360"/>
        <end position="1385"/>
    </location>
</feature>
<dbReference type="FunFam" id="3.40.50.1010:FF:000006">
    <property type="entry name" value="rRNA-processing protein UTP23 homolog"/>
    <property type="match status" value="1"/>
</dbReference>
<organism evidence="16 17">
    <name type="scientific">Sclerotinia borealis (strain F-4128)</name>
    <dbReference type="NCBI Taxonomy" id="1432307"/>
    <lineage>
        <taxon>Eukaryota</taxon>
        <taxon>Fungi</taxon>
        <taxon>Dikarya</taxon>
        <taxon>Ascomycota</taxon>
        <taxon>Pezizomycotina</taxon>
        <taxon>Leotiomycetes</taxon>
        <taxon>Helotiales</taxon>
        <taxon>Sclerotiniaceae</taxon>
        <taxon>Sclerotinia</taxon>
    </lineage>
</organism>
<dbReference type="OrthoDB" id="277931at2759"/>
<evidence type="ECO:0000256" key="10">
    <source>
        <dbReference type="ARBA" id="ARBA00037300"/>
    </source>
</evidence>
<dbReference type="FunFam" id="3.60.40.10:FF:000118">
    <property type="entry name" value="Phosphatase 2C-like domain-containing protein"/>
    <property type="match status" value="1"/>
</dbReference>
<dbReference type="GO" id="GO:0032040">
    <property type="term" value="C:small-subunit processome"/>
    <property type="evidence" value="ECO:0007669"/>
    <property type="project" value="InterPro"/>
</dbReference>
<feature type="region of interest" description="Disordered" evidence="13">
    <location>
        <begin position="1753"/>
        <end position="1783"/>
    </location>
</feature>
<keyword evidence="8 14" id="KW-0472">Membrane</keyword>
<comment type="similarity">
    <text evidence="11">Belongs to the UTP23/FCF1 family. UTP23 subfamily.</text>
</comment>
<dbReference type="SUPFAM" id="SSF88723">
    <property type="entry name" value="PIN domain-like"/>
    <property type="match status" value="1"/>
</dbReference>
<keyword evidence="7 14" id="KW-1133">Transmembrane helix</keyword>
<dbReference type="InterPro" id="IPR007941">
    <property type="entry name" value="DUF726"/>
</dbReference>
<evidence type="ECO:0000256" key="12">
    <source>
        <dbReference type="ARBA" id="ARBA00076388"/>
    </source>
</evidence>
<evidence type="ECO:0000256" key="14">
    <source>
        <dbReference type="SAM" id="Phobius"/>
    </source>
</evidence>
<comment type="subcellular location">
    <subcellularLocation>
        <location evidence="1">Membrane</location>
        <topology evidence="1">Multi-pass membrane protein</topology>
    </subcellularLocation>
    <subcellularLocation>
        <location evidence="2">Nucleus</location>
        <location evidence="2">Nucleolus</location>
    </subcellularLocation>
</comment>
<dbReference type="Pfam" id="PF05277">
    <property type="entry name" value="DUF726"/>
    <property type="match status" value="1"/>
</dbReference>
<dbReference type="SUPFAM" id="SSF81606">
    <property type="entry name" value="PP2C-like"/>
    <property type="match status" value="1"/>
</dbReference>
<evidence type="ECO:0000256" key="4">
    <source>
        <dbReference type="ARBA" id="ARBA00022517"/>
    </source>
</evidence>
<dbReference type="Gene3D" id="3.60.40.10">
    <property type="entry name" value="PPM-type phosphatase domain"/>
    <property type="match status" value="1"/>
</dbReference>
<dbReference type="InterPro" id="IPR029060">
    <property type="entry name" value="PIN-like_dom_sf"/>
</dbReference>
<feature type="compositionally biased region" description="Polar residues" evidence="13">
    <location>
        <begin position="1842"/>
        <end position="1854"/>
    </location>
</feature>
<comment type="caution">
    <text evidence="16">The sequence shown here is derived from an EMBL/GenBank/DDBJ whole genome shotgun (WGS) entry which is preliminary data.</text>
</comment>
<feature type="region of interest" description="Disordered" evidence="13">
    <location>
        <begin position="81"/>
        <end position="102"/>
    </location>
</feature>
<evidence type="ECO:0000256" key="6">
    <source>
        <dbReference type="ARBA" id="ARBA00022692"/>
    </source>
</evidence>
<comment type="similarity">
    <text evidence="3">Belongs to the TMCO4 family.</text>
</comment>
<feature type="transmembrane region" description="Helical" evidence="14">
    <location>
        <begin position="1405"/>
        <end position="1427"/>
    </location>
</feature>
<feature type="compositionally biased region" description="Basic residues" evidence="13">
    <location>
        <begin position="731"/>
        <end position="741"/>
    </location>
</feature>
<evidence type="ECO:0000313" key="17">
    <source>
        <dbReference type="Proteomes" id="UP000019487"/>
    </source>
</evidence>
<dbReference type="PANTHER" id="PTHR17920:SF3">
    <property type="entry name" value="TRANSMEMBRANE AND COILED-COIL DOMAIN-CONTAINING PROTEIN 4"/>
    <property type="match status" value="1"/>
</dbReference>
<dbReference type="PANTHER" id="PTHR17920">
    <property type="entry name" value="TRANSMEMBRANE AND COILED-COIL DOMAIN-CONTAINING PROTEIN 4 TMCO4"/>
    <property type="match status" value="1"/>
</dbReference>
<feature type="compositionally biased region" description="Low complexity" evidence="13">
    <location>
        <begin position="1824"/>
        <end position="1841"/>
    </location>
</feature>
<comment type="function">
    <text evidence="10">Involved in rRNA-processing and ribosome biogenesis.</text>
</comment>